<dbReference type="AlphaFoldDB" id="A0AAU7C069"/>
<evidence type="ECO:0000313" key="1">
    <source>
        <dbReference type="EMBL" id="XBG66808.1"/>
    </source>
</evidence>
<dbReference type="RefSeq" id="WP_347939435.1">
    <property type="nucleotide sequence ID" value="NZ_CP157197.1"/>
</dbReference>
<dbReference type="EMBL" id="CP157197">
    <property type="protein sequence ID" value="XBG66808.1"/>
    <property type="molecule type" value="Genomic_DNA"/>
</dbReference>
<gene>
    <name evidence="1" type="ORF">AAGW17_05065</name>
</gene>
<organism evidence="1">
    <name type="scientific">Rickettsia oklahomensis</name>
    <dbReference type="NCBI Taxonomy" id="3141789"/>
    <lineage>
        <taxon>Bacteria</taxon>
        <taxon>Pseudomonadati</taxon>
        <taxon>Pseudomonadota</taxon>
        <taxon>Alphaproteobacteria</taxon>
        <taxon>Rickettsiales</taxon>
        <taxon>Rickettsiaceae</taxon>
        <taxon>Rickettsieae</taxon>
        <taxon>Rickettsia</taxon>
        <taxon>belli group</taxon>
    </lineage>
</organism>
<reference evidence="1" key="1">
    <citation type="submission" date="2024-05" db="EMBL/GenBank/DDBJ databases">
        <title>Characterization of a novel Rickettsia species. (Rickettsia oklahomia sp. nov.) from Amblyomma americanum ticks.</title>
        <authorList>
            <person name="Korla P.K."/>
            <person name="Karounos M."/>
            <person name="Wilson J.M."/>
            <person name="Little S.E."/>
            <person name="Qurollo B.A."/>
        </authorList>
    </citation>
    <scope>NUCLEOTIDE SEQUENCE</scope>
    <source>
        <strain evidence="1">Oklahoma-10</strain>
    </source>
</reference>
<sequence length="60" mass="6960">MVQFMNNKEELLIAVIEDKNLEAVQKLLRSGVNPNILYEPCIYSAIRNKNFRYSESVISL</sequence>
<name>A0AAU7C069_9RICK</name>
<dbReference type="KEGG" id="rof:AAGW17_05065"/>
<accession>A0AAU7C069</accession>
<proteinExistence type="predicted"/>
<evidence type="ECO:0008006" key="2">
    <source>
        <dbReference type="Google" id="ProtNLM"/>
    </source>
</evidence>
<protein>
    <recommendedName>
        <fullName evidence="2">Ankyrin repeat protein</fullName>
    </recommendedName>
</protein>